<evidence type="ECO:0000256" key="8">
    <source>
        <dbReference type="ARBA" id="ARBA00023242"/>
    </source>
</evidence>
<evidence type="ECO:0000256" key="7">
    <source>
        <dbReference type="ARBA" id="ARBA00023054"/>
    </source>
</evidence>
<feature type="compositionally biased region" description="Polar residues" evidence="10">
    <location>
        <begin position="20"/>
        <end position="29"/>
    </location>
</feature>
<dbReference type="PANTHER" id="PTHR47161:SF1">
    <property type="entry name" value="LYMPHOID-SPECIFIC HELICASE"/>
    <property type="match status" value="1"/>
</dbReference>
<accession>A0A1B6LJB5</accession>
<dbReference type="GO" id="GO:0005524">
    <property type="term" value="F:ATP binding"/>
    <property type="evidence" value="ECO:0007669"/>
    <property type="project" value="UniProtKB-KW"/>
</dbReference>
<feature type="region of interest" description="Disordered" evidence="10">
    <location>
        <begin position="1"/>
        <end position="33"/>
    </location>
</feature>
<dbReference type="GO" id="GO:0005634">
    <property type="term" value="C:nucleus"/>
    <property type="evidence" value="ECO:0007669"/>
    <property type="project" value="UniProtKB-SubCell"/>
</dbReference>
<dbReference type="GO" id="GO:0004386">
    <property type="term" value="F:helicase activity"/>
    <property type="evidence" value="ECO:0007669"/>
    <property type="project" value="UniProtKB-KW"/>
</dbReference>
<organism evidence="12">
    <name type="scientific">Graphocephala atropunctata</name>
    <dbReference type="NCBI Taxonomy" id="36148"/>
    <lineage>
        <taxon>Eukaryota</taxon>
        <taxon>Metazoa</taxon>
        <taxon>Ecdysozoa</taxon>
        <taxon>Arthropoda</taxon>
        <taxon>Hexapoda</taxon>
        <taxon>Insecta</taxon>
        <taxon>Pterygota</taxon>
        <taxon>Neoptera</taxon>
        <taxon>Paraneoptera</taxon>
        <taxon>Hemiptera</taxon>
        <taxon>Auchenorrhyncha</taxon>
        <taxon>Membracoidea</taxon>
        <taxon>Cicadellidae</taxon>
        <taxon>Cicadellinae</taxon>
        <taxon>Cicadellini</taxon>
        <taxon>Graphocephala</taxon>
    </lineage>
</organism>
<dbReference type="InterPro" id="IPR027417">
    <property type="entry name" value="P-loop_NTPase"/>
</dbReference>
<evidence type="ECO:0000256" key="1">
    <source>
        <dbReference type="ARBA" id="ARBA00004123"/>
    </source>
</evidence>
<evidence type="ECO:0000313" key="12">
    <source>
        <dbReference type="EMBL" id="JAT23775.1"/>
    </source>
</evidence>
<dbReference type="AlphaFoldDB" id="A0A1B6LJB5"/>
<evidence type="ECO:0000256" key="3">
    <source>
        <dbReference type="ARBA" id="ARBA00022741"/>
    </source>
</evidence>
<dbReference type="FunFam" id="3.40.50.10810:FF:000015">
    <property type="entry name" value="lymphoid-specific helicase isoform X1"/>
    <property type="match status" value="1"/>
</dbReference>
<dbReference type="GO" id="GO:0031508">
    <property type="term" value="P:pericentric heterochromatin formation"/>
    <property type="evidence" value="ECO:0007669"/>
    <property type="project" value="TreeGrafter"/>
</dbReference>
<evidence type="ECO:0000259" key="11">
    <source>
        <dbReference type="PROSITE" id="PS51192"/>
    </source>
</evidence>
<dbReference type="GO" id="GO:0003682">
    <property type="term" value="F:chromatin binding"/>
    <property type="evidence" value="ECO:0007669"/>
    <property type="project" value="TreeGrafter"/>
</dbReference>
<evidence type="ECO:0000256" key="2">
    <source>
        <dbReference type="ARBA" id="ARBA00007025"/>
    </source>
</evidence>
<dbReference type="InterPro" id="IPR014001">
    <property type="entry name" value="Helicase_ATP-bd"/>
</dbReference>
<keyword evidence="7 9" id="KW-0175">Coiled coil</keyword>
<dbReference type="GO" id="GO:0044027">
    <property type="term" value="P:negative regulation of gene expression via chromosomal CpG island methylation"/>
    <property type="evidence" value="ECO:0007669"/>
    <property type="project" value="TreeGrafter"/>
</dbReference>
<evidence type="ECO:0000256" key="5">
    <source>
        <dbReference type="ARBA" id="ARBA00022806"/>
    </source>
</evidence>
<dbReference type="GO" id="GO:0005721">
    <property type="term" value="C:pericentric heterochromatin"/>
    <property type="evidence" value="ECO:0007669"/>
    <property type="project" value="TreeGrafter"/>
</dbReference>
<proteinExistence type="inferred from homology"/>
<keyword evidence="4" id="KW-0378">Hydrolase</keyword>
<keyword evidence="8" id="KW-0539">Nucleus</keyword>
<keyword evidence="5" id="KW-0347">Helicase</keyword>
<dbReference type="GO" id="GO:0006346">
    <property type="term" value="P:DNA methylation-dependent constitutive heterochromatin formation"/>
    <property type="evidence" value="ECO:0007669"/>
    <property type="project" value="TreeGrafter"/>
</dbReference>
<evidence type="ECO:0000256" key="9">
    <source>
        <dbReference type="SAM" id="Coils"/>
    </source>
</evidence>
<sequence>MTDLKDVHLESSRDSCFFEDSSSSNTVITDNMDESPLITKEMEEEEDKMAEENAKEEERVKEHFKEKLKAQEELEKQAKYKRLNHLLNQSQFYANFLWQKIEASNLEEAKRQEAKKKAEEKKVNLETRSLKEINGESVSSSSPNVSSAKKRSKKRSIITDYIDQETIQSVKKRQREEEDDILKKPVEPAEITTGTRINSMGLEVPEKQPHLLEGGVLRHYQMQGLEWMKALFENGVNGILADEMGLGKTIQVISLICHLVENGITGPFLVIAPLSTLPNWVMEFERFAPQLPVVLFHGSKYERPLMYKKLRTKVKVNEKPVAPVVLTSYQVPLRETKFMSTFNWRYIIVDEGHALKNANTQLSRCLRGFKSVNRLLLTGTPLQNNLKELWALLNFLLPEVFDDLAMFQALFDMEAVTSTETGQSILQKEAESHILTTLHQILTPFLLRRL</sequence>
<evidence type="ECO:0000256" key="10">
    <source>
        <dbReference type="SAM" id="MobiDB-lite"/>
    </source>
</evidence>
<comment type="similarity">
    <text evidence="2">Belongs to the SNF2/RAD54 helicase family.</text>
</comment>
<protein>
    <recommendedName>
        <fullName evidence="11">Helicase ATP-binding domain-containing protein</fullName>
    </recommendedName>
</protein>
<name>A0A1B6LJB5_9HEMI</name>
<feature type="compositionally biased region" description="Low complexity" evidence="10">
    <location>
        <begin position="137"/>
        <end position="147"/>
    </location>
</feature>
<evidence type="ECO:0000256" key="6">
    <source>
        <dbReference type="ARBA" id="ARBA00022840"/>
    </source>
</evidence>
<dbReference type="InterPro" id="IPR038718">
    <property type="entry name" value="SNF2-like_sf"/>
</dbReference>
<comment type="subcellular location">
    <subcellularLocation>
        <location evidence="1">Nucleus</location>
    </subcellularLocation>
</comment>
<dbReference type="InterPro" id="IPR000330">
    <property type="entry name" value="SNF2_N"/>
</dbReference>
<dbReference type="EMBL" id="GEBQ01016202">
    <property type="protein sequence ID" value="JAT23775.1"/>
    <property type="molecule type" value="Transcribed_RNA"/>
</dbReference>
<keyword evidence="6" id="KW-0067">ATP-binding</keyword>
<feature type="domain" description="Helicase ATP-binding" evidence="11">
    <location>
        <begin position="229"/>
        <end position="399"/>
    </location>
</feature>
<dbReference type="GO" id="GO:0016787">
    <property type="term" value="F:hydrolase activity"/>
    <property type="evidence" value="ECO:0007669"/>
    <property type="project" value="UniProtKB-KW"/>
</dbReference>
<feature type="region of interest" description="Disordered" evidence="10">
    <location>
        <begin position="133"/>
        <end position="152"/>
    </location>
</feature>
<feature type="coiled-coil region" evidence="9">
    <location>
        <begin position="39"/>
        <end position="74"/>
    </location>
</feature>
<keyword evidence="3" id="KW-0547">Nucleotide-binding</keyword>
<dbReference type="SMART" id="SM00487">
    <property type="entry name" value="DEXDc"/>
    <property type="match status" value="1"/>
</dbReference>
<evidence type="ECO:0000256" key="4">
    <source>
        <dbReference type="ARBA" id="ARBA00022801"/>
    </source>
</evidence>
<dbReference type="Pfam" id="PF00176">
    <property type="entry name" value="SNF2-rel_dom"/>
    <property type="match status" value="1"/>
</dbReference>
<dbReference type="PROSITE" id="PS51192">
    <property type="entry name" value="HELICASE_ATP_BIND_1"/>
    <property type="match status" value="1"/>
</dbReference>
<dbReference type="PANTHER" id="PTHR47161">
    <property type="entry name" value="LYMPHOID-SPECIFIC HELICASE"/>
    <property type="match status" value="1"/>
</dbReference>
<dbReference type="SUPFAM" id="SSF52540">
    <property type="entry name" value="P-loop containing nucleoside triphosphate hydrolases"/>
    <property type="match status" value="1"/>
</dbReference>
<gene>
    <name evidence="12" type="ORF">g.21125</name>
</gene>
<dbReference type="Gene3D" id="3.40.50.10810">
    <property type="entry name" value="Tandem AAA-ATPase domain"/>
    <property type="match status" value="1"/>
</dbReference>
<feature type="compositionally biased region" description="Basic and acidic residues" evidence="10">
    <location>
        <begin position="1"/>
        <end position="13"/>
    </location>
</feature>
<reference evidence="12" key="1">
    <citation type="submission" date="2015-11" db="EMBL/GenBank/DDBJ databases">
        <title>De novo transcriptome assembly of four potential Pierce s Disease insect vectors from Arizona vineyards.</title>
        <authorList>
            <person name="Tassone E.E."/>
        </authorList>
    </citation>
    <scope>NUCLEOTIDE SEQUENCE</scope>
</reference>
<feature type="non-terminal residue" evidence="12">
    <location>
        <position position="450"/>
    </location>
</feature>